<gene>
    <name evidence="1" type="primary">ORF129109</name>
</gene>
<reference evidence="1" key="1">
    <citation type="submission" date="2014-12" db="EMBL/GenBank/DDBJ databases">
        <title>Insight into the proteome of Arion vulgaris.</title>
        <authorList>
            <person name="Aradska J."/>
            <person name="Bulat T."/>
            <person name="Smidak R."/>
            <person name="Sarate P."/>
            <person name="Gangsoo J."/>
            <person name="Sialana F."/>
            <person name="Bilban M."/>
            <person name="Lubec G."/>
        </authorList>
    </citation>
    <scope>NUCLEOTIDE SEQUENCE</scope>
    <source>
        <tissue evidence="1">Skin</tissue>
    </source>
</reference>
<dbReference type="EMBL" id="HACG01035140">
    <property type="protein sequence ID" value="CEK82005.1"/>
    <property type="molecule type" value="Transcribed_RNA"/>
</dbReference>
<protein>
    <submittedName>
        <fullName evidence="1">Uncharacterized protein</fullName>
    </submittedName>
</protein>
<sequence>MYRCCHRKSRTHLLWLMAKFCEGYAIIFNESHLLDEMCTVFLFFITQPCQSAQRVHS</sequence>
<feature type="non-terminal residue" evidence="1">
    <location>
        <position position="57"/>
    </location>
</feature>
<dbReference type="AlphaFoldDB" id="A0A0B7AQ34"/>
<accession>A0A0B7AQ34</accession>
<evidence type="ECO:0000313" key="1">
    <source>
        <dbReference type="EMBL" id="CEK82005.1"/>
    </source>
</evidence>
<proteinExistence type="predicted"/>
<organism evidence="1">
    <name type="scientific">Arion vulgaris</name>
    <dbReference type="NCBI Taxonomy" id="1028688"/>
    <lineage>
        <taxon>Eukaryota</taxon>
        <taxon>Metazoa</taxon>
        <taxon>Spiralia</taxon>
        <taxon>Lophotrochozoa</taxon>
        <taxon>Mollusca</taxon>
        <taxon>Gastropoda</taxon>
        <taxon>Heterobranchia</taxon>
        <taxon>Euthyneura</taxon>
        <taxon>Panpulmonata</taxon>
        <taxon>Eupulmonata</taxon>
        <taxon>Stylommatophora</taxon>
        <taxon>Helicina</taxon>
        <taxon>Arionoidea</taxon>
        <taxon>Arionidae</taxon>
        <taxon>Arion</taxon>
    </lineage>
</organism>
<name>A0A0B7AQ34_9EUPU</name>